<evidence type="ECO:0000256" key="1">
    <source>
        <dbReference type="SAM" id="MobiDB-lite"/>
    </source>
</evidence>
<dbReference type="EMBL" id="JANPWB010000001">
    <property type="protein sequence ID" value="KAJ1217220.1"/>
    <property type="molecule type" value="Genomic_DNA"/>
</dbReference>
<organism evidence="2 3">
    <name type="scientific">Pleurodeles waltl</name>
    <name type="common">Iberian ribbed newt</name>
    <dbReference type="NCBI Taxonomy" id="8319"/>
    <lineage>
        <taxon>Eukaryota</taxon>
        <taxon>Metazoa</taxon>
        <taxon>Chordata</taxon>
        <taxon>Craniata</taxon>
        <taxon>Vertebrata</taxon>
        <taxon>Euteleostomi</taxon>
        <taxon>Amphibia</taxon>
        <taxon>Batrachia</taxon>
        <taxon>Caudata</taxon>
        <taxon>Salamandroidea</taxon>
        <taxon>Salamandridae</taxon>
        <taxon>Pleurodelinae</taxon>
        <taxon>Pleurodeles</taxon>
    </lineage>
</organism>
<evidence type="ECO:0000313" key="2">
    <source>
        <dbReference type="EMBL" id="KAJ1217220.1"/>
    </source>
</evidence>
<gene>
    <name evidence="2" type="ORF">NDU88_004815</name>
</gene>
<sequence>MAICLCDQREIKAEVITIFLLITSQTCIRSSKVLILMIKALQTLVNIRRFHTVFPKLPLARAPPAAHAPGSDIPHVITGTGPMKKDAQEVSGTPLTTSIPPMKKGCPGGDRDPADPFPYRQCLTPIPVAPPTPHPQQG</sequence>
<keyword evidence="3" id="KW-1185">Reference proteome</keyword>
<feature type="compositionally biased region" description="Polar residues" evidence="1">
    <location>
        <begin position="90"/>
        <end position="99"/>
    </location>
</feature>
<protein>
    <submittedName>
        <fullName evidence="2">Uncharacterized protein</fullName>
    </submittedName>
</protein>
<reference evidence="2" key="1">
    <citation type="journal article" date="2022" name="bioRxiv">
        <title>Sequencing and chromosome-scale assembly of the giantPleurodeles waltlgenome.</title>
        <authorList>
            <person name="Brown T."/>
            <person name="Elewa A."/>
            <person name="Iarovenko S."/>
            <person name="Subramanian E."/>
            <person name="Araus A.J."/>
            <person name="Petzold A."/>
            <person name="Susuki M."/>
            <person name="Suzuki K.-i.T."/>
            <person name="Hayashi T."/>
            <person name="Toyoda A."/>
            <person name="Oliveira C."/>
            <person name="Osipova E."/>
            <person name="Leigh N.D."/>
            <person name="Simon A."/>
            <person name="Yun M.H."/>
        </authorList>
    </citation>
    <scope>NUCLEOTIDE SEQUENCE</scope>
    <source>
        <strain evidence="2">20211129_DDA</strain>
        <tissue evidence="2">Liver</tissue>
    </source>
</reference>
<dbReference type="Proteomes" id="UP001066276">
    <property type="component" value="Chromosome 1_1"/>
</dbReference>
<name>A0AAV7WTH7_PLEWA</name>
<feature type="compositionally biased region" description="Pro residues" evidence="1">
    <location>
        <begin position="127"/>
        <end position="138"/>
    </location>
</feature>
<proteinExistence type="predicted"/>
<dbReference type="AlphaFoldDB" id="A0AAV7WTH7"/>
<evidence type="ECO:0000313" key="3">
    <source>
        <dbReference type="Proteomes" id="UP001066276"/>
    </source>
</evidence>
<feature type="region of interest" description="Disordered" evidence="1">
    <location>
        <begin position="64"/>
        <end position="138"/>
    </location>
</feature>
<comment type="caution">
    <text evidence="2">The sequence shown here is derived from an EMBL/GenBank/DDBJ whole genome shotgun (WGS) entry which is preliminary data.</text>
</comment>
<accession>A0AAV7WTH7</accession>